<dbReference type="InterPro" id="IPR004651">
    <property type="entry name" value="HisF"/>
</dbReference>
<accession>A2C1S3</accession>
<protein>
    <recommendedName>
        <fullName evidence="4">imidazole glycerol-phosphate synthase</fullName>
        <ecNumber evidence="4">4.3.2.10</ecNumber>
    </recommendedName>
    <alternativeName>
        <fullName evidence="9">IGP synthase cyclase subunit</fullName>
    </alternativeName>
</protein>
<evidence type="ECO:0000256" key="2">
    <source>
        <dbReference type="ARBA" id="ARBA00009667"/>
    </source>
</evidence>
<dbReference type="EMBL" id="CP000553">
    <property type="protein sequence ID" value="ABM75433.1"/>
    <property type="molecule type" value="Genomic_DNA"/>
</dbReference>
<evidence type="ECO:0000313" key="12">
    <source>
        <dbReference type="EMBL" id="ABM75433.1"/>
    </source>
</evidence>
<dbReference type="InterPro" id="IPR013785">
    <property type="entry name" value="Aldolase_TIM"/>
</dbReference>
<dbReference type="InterPro" id="IPR050064">
    <property type="entry name" value="IGPS_HisA/HisF"/>
</dbReference>
<keyword evidence="7" id="KW-0456">Lyase</keyword>
<evidence type="ECO:0000256" key="7">
    <source>
        <dbReference type="ARBA" id="ARBA00023239"/>
    </source>
</evidence>
<dbReference type="RefSeq" id="WP_011823578.1">
    <property type="nucleotide sequence ID" value="NC_008819.1"/>
</dbReference>
<evidence type="ECO:0000256" key="9">
    <source>
        <dbReference type="ARBA" id="ARBA00030264"/>
    </source>
</evidence>
<evidence type="ECO:0000256" key="5">
    <source>
        <dbReference type="ARBA" id="ARBA00022605"/>
    </source>
</evidence>
<dbReference type="Gene3D" id="3.20.20.70">
    <property type="entry name" value="Aldolase class I"/>
    <property type="match status" value="1"/>
</dbReference>
<dbReference type="Pfam" id="PF00977">
    <property type="entry name" value="His_biosynth"/>
    <property type="match status" value="1"/>
</dbReference>
<dbReference type="Proteomes" id="UP000002592">
    <property type="component" value="Chromosome"/>
</dbReference>
<dbReference type="CDD" id="cd04731">
    <property type="entry name" value="HisF"/>
    <property type="match status" value="1"/>
</dbReference>
<evidence type="ECO:0000256" key="1">
    <source>
        <dbReference type="ARBA" id="ARBA00005091"/>
    </source>
</evidence>
<keyword evidence="6 11" id="KW-0368">Histidine biosynthesis</keyword>
<evidence type="ECO:0000313" key="13">
    <source>
        <dbReference type="Proteomes" id="UP000002592"/>
    </source>
</evidence>
<comment type="function">
    <text evidence="8">IGPS catalyzes the conversion of PRFAR and glutamine to IGP, AICAR and glutamate. The HisF subunit catalyzes the cyclization activity that produces IGP and AICAR from PRFAR using the ammonia provided by the HisH subunit.</text>
</comment>
<gene>
    <name evidence="12" type="ordered locus">NATL1_08751</name>
</gene>
<dbReference type="SUPFAM" id="SSF51366">
    <property type="entry name" value="Ribulose-phoshate binding barrel"/>
    <property type="match status" value="1"/>
</dbReference>
<dbReference type="GO" id="GO:0000105">
    <property type="term" value="P:L-histidine biosynthetic process"/>
    <property type="evidence" value="ECO:0007669"/>
    <property type="project" value="UniProtKB-UniPathway"/>
</dbReference>
<evidence type="ECO:0000256" key="10">
    <source>
        <dbReference type="ARBA" id="ARBA00047838"/>
    </source>
</evidence>
<evidence type="ECO:0000256" key="8">
    <source>
        <dbReference type="ARBA" id="ARBA00025475"/>
    </source>
</evidence>
<dbReference type="HOGENOM" id="CLU_048577_4_0_3"/>
<proteinExistence type="inferred from homology"/>
<keyword evidence="5 11" id="KW-0028">Amino-acid biosynthesis</keyword>
<dbReference type="GO" id="GO:0016829">
    <property type="term" value="F:lyase activity"/>
    <property type="evidence" value="ECO:0007669"/>
    <property type="project" value="UniProtKB-KW"/>
</dbReference>
<dbReference type="GO" id="GO:0000107">
    <property type="term" value="F:imidazoleglycerol-phosphate synthase activity"/>
    <property type="evidence" value="ECO:0007669"/>
    <property type="project" value="InterPro"/>
</dbReference>
<dbReference type="eggNOG" id="COG0107">
    <property type="taxonomic scope" value="Bacteria"/>
</dbReference>
<reference evidence="13" key="1">
    <citation type="journal article" date="2007" name="PLoS Genet.">
        <title>Patterns and implications of gene gain and loss in the evolution of Prochlorococcus.</title>
        <authorList>
            <person name="Kettler G.C."/>
            <person name="Martiny A.C."/>
            <person name="Huang K."/>
            <person name="Zucker J."/>
            <person name="Coleman M.L."/>
            <person name="Rodrigue S."/>
            <person name="Chen F."/>
            <person name="Lapidus A."/>
            <person name="Ferriera S."/>
            <person name="Johnson J."/>
            <person name="Steglich C."/>
            <person name="Church G.M."/>
            <person name="Richardson P."/>
            <person name="Chisholm S.W."/>
        </authorList>
    </citation>
    <scope>NUCLEOTIDE SEQUENCE [LARGE SCALE GENOMIC DNA]</scope>
    <source>
        <strain evidence="13">NATL1A</strain>
    </source>
</reference>
<dbReference type="UniPathway" id="UPA00031">
    <property type="reaction ID" value="UER00010"/>
</dbReference>
<dbReference type="KEGG" id="pme:NATL1_08751"/>
<dbReference type="EC" id="4.3.2.10" evidence="4"/>
<dbReference type="AlphaFoldDB" id="A2C1S3"/>
<dbReference type="PANTHER" id="PTHR21235:SF2">
    <property type="entry name" value="IMIDAZOLE GLYCEROL PHOSPHATE SYNTHASE HISHF"/>
    <property type="match status" value="1"/>
</dbReference>
<organism evidence="12 13">
    <name type="scientific">Prochlorococcus marinus (strain NATL1A)</name>
    <dbReference type="NCBI Taxonomy" id="167555"/>
    <lineage>
        <taxon>Bacteria</taxon>
        <taxon>Bacillati</taxon>
        <taxon>Cyanobacteriota</taxon>
        <taxon>Cyanophyceae</taxon>
        <taxon>Synechococcales</taxon>
        <taxon>Prochlorococcaceae</taxon>
        <taxon>Prochlorococcus</taxon>
    </lineage>
</organism>
<name>A2C1S3_PROM1</name>
<evidence type="ECO:0000256" key="3">
    <source>
        <dbReference type="ARBA" id="ARBA00011152"/>
    </source>
</evidence>
<dbReference type="InterPro" id="IPR006062">
    <property type="entry name" value="His_biosynth"/>
</dbReference>
<evidence type="ECO:0000256" key="6">
    <source>
        <dbReference type="ARBA" id="ARBA00023102"/>
    </source>
</evidence>
<comment type="catalytic activity">
    <reaction evidence="10">
        <text>5-[(5-phospho-1-deoxy-D-ribulos-1-ylimino)methylamino]-1-(5-phospho-beta-D-ribosyl)imidazole-4-carboxamide + L-glutamine = D-erythro-1-(imidazol-4-yl)glycerol 3-phosphate + 5-amino-1-(5-phospho-beta-D-ribosyl)imidazole-4-carboxamide + L-glutamate + H(+)</text>
        <dbReference type="Rhea" id="RHEA:24793"/>
        <dbReference type="ChEBI" id="CHEBI:15378"/>
        <dbReference type="ChEBI" id="CHEBI:29985"/>
        <dbReference type="ChEBI" id="CHEBI:58278"/>
        <dbReference type="ChEBI" id="CHEBI:58359"/>
        <dbReference type="ChEBI" id="CHEBI:58475"/>
        <dbReference type="ChEBI" id="CHEBI:58525"/>
        <dbReference type="EC" id="4.3.2.10"/>
    </reaction>
</comment>
<sequence>MRIIGRLDVKNNHVIKGIHLEGLRKVGDPQELAVEYYKQGIEEIVFMDAVASLYNRNNLFHIIQKACEKVFVPIALGGGLRSLDDVSKALNAGADKVVINTALVNRIDLAKEIAQKYGSQCLVGSIEAKRENDSWRVYVDNGREPTKHNVVDWAIKLKEAGVGEILLTSIDQEGTSKGFDIELIKQINESIRCPIIASGGYGNKKHLADLLKIVEPSAIAIAGSLHYKKDTVSSIKQEINSLFIQEKK</sequence>
<comment type="similarity">
    <text evidence="2 11">Belongs to the HisA/HisF family.</text>
</comment>
<evidence type="ECO:0000256" key="11">
    <source>
        <dbReference type="RuleBase" id="RU003657"/>
    </source>
</evidence>
<dbReference type="PANTHER" id="PTHR21235">
    <property type="entry name" value="IMIDAZOLE GLYCEROL PHOSPHATE SYNTHASE SUBUNIT HISF/H IGP SYNTHASE SUBUNIT HISF/H"/>
    <property type="match status" value="1"/>
</dbReference>
<evidence type="ECO:0000256" key="4">
    <source>
        <dbReference type="ARBA" id="ARBA00012809"/>
    </source>
</evidence>
<dbReference type="InterPro" id="IPR011060">
    <property type="entry name" value="RibuloseP-bd_barrel"/>
</dbReference>
<comment type="subunit">
    <text evidence="3">Heterodimer of HisH and HisF.</text>
</comment>
<comment type="pathway">
    <text evidence="1">Amino-acid biosynthesis; L-histidine biosynthesis; L-histidine from 5-phospho-alpha-D-ribose 1-diphosphate: step 5/9.</text>
</comment>